<gene>
    <name evidence="3" type="ORF">PENFLA_c111G02962</name>
</gene>
<dbReference type="GO" id="GO:0016838">
    <property type="term" value="F:carbon-oxygen lyase activity, acting on phosphates"/>
    <property type="evidence" value="ECO:0007669"/>
    <property type="project" value="InterPro"/>
</dbReference>
<dbReference type="Proteomes" id="UP000191342">
    <property type="component" value="Unassembled WGS sequence"/>
</dbReference>
<protein>
    <submittedName>
        <fullName evidence="3">Uncharacterized protein</fullName>
    </submittedName>
</protein>
<comment type="similarity">
    <text evidence="1">Belongs to the trichodiene synthase family.</text>
</comment>
<dbReference type="InterPro" id="IPR024652">
    <property type="entry name" value="Trichodiene_synth"/>
</dbReference>
<proteinExistence type="inferred from homology"/>
<dbReference type="Gene3D" id="1.10.600.10">
    <property type="entry name" value="Farnesyl Diphosphate Synthase"/>
    <property type="match status" value="1"/>
</dbReference>
<evidence type="ECO:0000313" key="4">
    <source>
        <dbReference type="Proteomes" id="UP000191342"/>
    </source>
</evidence>
<dbReference type="InterPro" id="IPR008949">
    <property type="entry name" value="Isoprenoid_synthase_dom_sf"/>
</dbReference>
<dbReference type="AlphaFoldDB" id="A0A1V6S611"/>
<keyword evidence="4" id="KW-1185">Reference proteome</keyword>
<organism evidence="3 4">
    <name type="scientific">Penicillium flavigenum</name>
    <dbReference type="NCBI Taxonomy" id="254877"/>
    <lineage>
        <taxon>Eukaryota</taxon>
        <taxon>Fungi</taxon>
        <taxon>Dikarya</taxon>
        <taxon>Ascomycota</taxon>
        <taxon>Pezizomycotina</taxon>
        <taxon>Eurotiomycetes</taxon>
        <taxon>Eurotiomycetidae</taxon>
        <taxon>Eurotiales</taxon>
        <taxon>Aspergillaceae</taxon>
        <taxon>Penicillium</taxon>
    </lineage>
</organism>
<dbReference type="STRING" id="254877.A0A1V6S611"/>
<dbReference type="SUPFAM" id="SSF48576">
    <property type="entry name" value="Terpenoid synthases"/>
    <property type="match status" value="1"/>
</dbReference>
<name>A0A1V6S611_9EURO</name>
<sequence>MFPKGRVDENRLFTEITAPIAQVENWTVFLNDLLPFYKEFDERRDQTSLVKNYAQHDRRLGVTRQRSRQGPRILRTMRTFLQGYVTSHLCDLWYQLQELHSLTKQSAVVPNKLYNHLQSAKEVGSVDPRAWAYPSMASLAAENATT</sequence>
<dbReference type="OrthoDB" id="2998174at2759"/>
<evidence type="ECO:0000256" key="1">
    <source>
        <dbReference type="ARBA" id="ARBA00007946"/>
    </source>
</evidence>
<comment type="caution">
    <text evidence="3">The sequence shown here is derived from an EMBL/GenBank/DDBJ whole genome shotgun (WGS) entry which is preliminary data.</text>
</comment>
<accession>A0A1V6S611</accession>
<dbReference type="EMBL" id="MLQL01000111">
    <property type="protein sequence ID" value="OQE09316.1"/>
    <property type="molecule type" value="Genomic_DNA"/>
</dbReference>
<evidence type="ECO:0000313" key="3">
    <source>
        <dbReference type="EMBL" id="OQE09316.1"/>
    </source>
</evidence>
<reference evidence="4" key="1">
    <citation type="journal article" date="2017" name="Nat. Microbiol.">
        <title>Global analysis of biosynthetic gene clusters reveals vast potential of secondary metabolite production in Penicillium species.</title>
        <authorList>
            <person name="Nielsen J.C."/>
            <person name="Grijseels S."/>
            <person name="Prigent S."/>
            <person name="Ji B."/>
            <person name="Dainat J."/>
            <person name="Nielsen K.F."/>
            <person name="Frisvad J.C."/>
            <person name="Workman M."/>
            <person name="Nielsen J."/>
        </authorList>
    </citation>
    <scope>NUCLEOTIDE SEQUENCE [LARGE SCALE GENOMIC DNA]</scope>
    <source>
        <strain evidence="4">IBT 14082</strain>
    </source>
</reference>
<dbReference type="Pfam" id="PF06330">
    <property type="entry name" value="TRI5"/>
    <property type="match status" value="2"/>
</dbReference>
<evidence type="ECO:0000256" key="2">
    <source>
        <dbReference type="ARBA" id="ARBA00023239"/>
    </source>
</evidence>
<keyword evidence="2" id="KW-0456">Lyase</keyword>